<keyword evidence="6" id="KW-0210">Decarboxylase</keyword>
<keyword evidence="12" id="KW-1185">Reference proteome</keyword>
<evidence type="ECO:0000259" key="10">
    <source>
        <dbReference type="Pfam" id="PF00218"/>
    </source>
</evidence>
<dbReference type="InterPro" id="IPR011060">
    <property type="entry name" value="RibuloseP-bd_barrel"/>
</dbReference>
<evidence type="ECO:0000256" key="6">
    <source>
        <dbReference type="ARBA" id="ARBA00022793"/>
    </source>
</evidence>
<dbReference type="GO" id="GO:0000162">
    <property type="term" value="P:L-tryptophan biosynthetic process"/>
    <property type="evidence" value="ECO:0007669"/>
    <property type="project" value="UniProtKB-UniPathway"/>
</dbReference>
<organism evidence="11 12">
    <name type="scientific">Dankookia rubra</name>
    <dbReference type="NCBI Taxonomy" id="1442381"/>
    <lineage>
        <taxon>Bacteria</taxon>
        <taxon>Pseudomonadati</taxon>
        <taxon>Pseudomonadota</taxon>
        <taxon>Alphaproteobacteria</taxon>
        <taxon>Acetobacterales</taxon>
        <taxon>Roseomonadaceae</taxon>
        <taxon>Dankookia</taxon>
    </lineage>
</organism>
<proteinExistence type="inferred from homology"/>
<accession>A0A4R5Q5I3</accession>
<dbReference type="Gene3D" id="3.20.20.70">
    <property type="entry name" value="Aldolase class I"/>
    <property type="match status" value="1"/>
</dbReference>
<dbReference type="CDD" id="cd00331">
    <property type="entry name" value="IGPS"/>
    <property type="match status" value="1"/>
</dbReference>
<comment type="catalytic activity">
    <reaction evidence="1">
        <text>1-(2-carboxyphenylamino)-1-deoxy-D-ribulose 5-phosphate + H(+) = (1S,2R)-1-C-(indol-3-yl)glycerol 3-phosphate + CO2 + H2O</text>
        <dbReference type="Rhea" id="RHEA:23476"/>
        <dbReference type="ChEBI" id="CHEBI:15377"/>
        <dbReference type="ChEBI" id="CHEBI:15378"/>
        <dbReference type="ChEBI" id="CHEBI:16526"/>
        <dbReference type="ChEBI" id="CHEBI:58613"/>
        <dbReference type="ChEBI" id="CHEBI:58866"/>
        <dbReference type="EC" id="4.1.1.48"/>
    </reaction>
</comment>
<dbReference type="UniPathway" id="UPA00035">
    <property type="reaction ID" value="UER00043"/>
</dbReference>
<dbReference type="InterPro" id="IPR013785">
    <property type="entry name" value="Aldolase_TIM"/>
</dbReference>
<dbReference type="InterPro" id="IPR001468">
    <property type="entry name" value="Indole-3-GlycerolPSynthase_CS"/>
</dbReference>
<evidence type="ECO:0000313" key="11">
    <source>
        <dbReference type="EMBL" id="TDH57986.1"/>
    </source>
</evidence>
<evidence type="ECO:0000256" key="2">
    <source>
        <dbReference type="ARBA" id="ARBA00004696"/>
    </source>
</evidence>
<dbReference type="InterPro" id="IPR013798">
    <property type="entry name" value="Indole-3-glycerol_P_synth_dom"/>
</dbReference>
<keyword evidence="9 11" id="KW-0456">Lyase</keyword>
<dbReference type="EC" id="4.1.1.48" evidence="3"/>
<keyword evidence="5" id="KW-0028">Amino-acid biosynthesis</keyword>
<name>A0A4R5Q5I3_9PROT</name>
<dbReference type="GO" id="GO:0004425">
    <property type="term" value="F:indole-3-glycerol-phosphate synthase activity"/>
    <property type="evidence" value="ECO:0007669"/>
    <property type="project" value="UniProtKB-EC"/>
</dbReference>
<dbReference type="HAMAP" id="MF_00134_A">
    <property type="entry name" value="IGPS_A"/>
    <property type="match status" value="1"/>
</dbReference>
<keyword evidence="7" id="KW-0822">Tryptophan biosynthesis</keyword>
<dbReference type="NCBIfam" id="NF001377">
    <property type="entry name" value="PRK00278.2-4"/>
    <property type="match status" value="1"/>
</dbReference>
<dbReference type="GO" id="GO:0004640">
    <property type="term" value="F:phosphoribosylanthranilate isomerase activity"/>
    <property type="evidence" value="ECO:0007669"/>
    <property type="project" value="TreeGrafter"/>
</dbReference>
<evidence type="ECO:0000256" key="1">
    <source>
        <dbReference type="ARBA" id="ARBA00001633"/>
    </source>
</evidence>
<evidence type="ECO:0000256" key="9">
    <source>
        <dbReference type="ARBA" id="ARBA00023239"/>
    </source>
</evidence>
<dbReference type="FunFam" id="3.20.20.70:FF:000024">
    <property type="entry name" value="Indole-3-glycerol phosphate synthase"/>
    <property type="match status" value="1"/>
</dbReference>
<dbReference type="HAMAP" id="MF_00134_B">
    <property type="entry name" value="IGPS_B"/>
    <property type="match status" value="1"/>
</dbReference>
<dbReference type="PROSITE" id="PS00614">
    <property type="entry name" value="IGPS"/>
    <property type="match status" value="1"/>
</dbReference>
<evidence type="ECO:0000256" key="8">
    <source>
        <dbReference type="ARBA" id="ARBA00023141"/>
    </source>
</evidence>
<dbReference type="PANTHER" id="PTHR22854:SF2">
    <property type="entry name" value="INDOLE-3-GLYCEROL-PHOSPHATE SYNTHASE"/>
    <property type="match status" value="1"/>
</dbReference>
<reference evidence="11 12" key="1">
    <citation type="journal article" date="2016" name="J. Microbiol.">
        <title>Dankookia rubra gen. nov., sp. nov., an alphaproteobacterium isolated from sediment of a shallow stream.</title>
        <authorList>
            <person name="Kim W.H."/>
            <person name="Kim D.H."/>
            <person name="Kang K."/>
            <person name="Ahn T.Y."/>
        </authorList>
    </citation>
    <scope>NUCLEOTIDE SEQUENCE [LARGE SCALE GENOMIC DNA]</scope>
    <source>
        <strain evidence="11 12">JCM30602</strain>
    </source>
</reference>
<dbReference type="EMBL" id="SMSJ01000171">
    <property type="protein sequence ID" value="TDH57986.1"/>
    <property type="molecule type" value="Genomic_DNA"/>
</dbReference>
<evidence type="ECO:0000256" key="7">
    <source>
        <dbReference type="ARBA" id="ARBA00022822"/>
    </source>
</evidence>
<dbReference type="AlphaFoldDB" id="A0A4R5Q5I3"/>
<comment type="caution">
    <text evidence="11">The sequence shown here is derived from an EMBL/GenBank/DDBJ whole genome shotgun (WGS) entry which is preliminary data.</text>
</comment>
<dbReference type="SUPFAM" id="SSF51366">
    <property type="entry name" value="Ribulose-phoshate binding barrel"/>
    <property type="match status" value="1"/>
</dbReference>
<protein>
    <recommendedName>
        <fullName evidence="4">Indole-3-glycerol phosphate synthase</fullName>
        <ecNumber evidence="3">4.1.1.48</ecNumber>
    </recommendedName>
</protein>
<sequence>AAVAAAAAAAPPPRGFAPALRRAAAAGGAGLIAEFKRASPSRGAISAAADPAEVARGYAAAGACCLSVLTEEAHFGGADADLMAARAAAALPVLRKDFTLDPYQVVEARAIGADAVLLIMAALGDAQAAELESAARELGLDVLLEVHDEAELDRALRLRSPLIGINNRDLRSLAVDLAVTARLAPQVPADRLAISESGIASAADVSRLRATGARGFLVGESLMRQPADAAALCGAAGPAAGELVQS</sequence>
<dbReference type="Pfam" id="PF00218">
    <property type="entry name" value="IGPS"/>
    <property type="match status" value="1"/>
</dbReference>
<evidence type="ECO:0000256" key="4">
    <source>
        <dbReference type="ARBA" id="ARBA00018080"/>
    </source>
</evidence>
<dbReference type="RefSeq" id="WP_133293156.1">
    <property type="nucleotide sequence ID" value="NZ_SMSJ01000171.1"/>
</dbReference>
<dbReference type="OrthoDB" id="9804217at2"/>
<evidence type="ECO:0000256" key="5">
    <source>
        <dbReference type="ARBA" id="ARBA00022605"/>
    </source>
</evidence>
<dbReference type="InterPro" id="IPR045186">
    <property type="entry name" value="Indole-3-glycerol_P_synth"/>
</dbReference>
<comment type="pathway">
    <text evidence="2">Amino-acid biosynthesis; L-tryptophan biosynthesis; L-tryptophan from chorismate: step 4/5.</text>
</comment>
<dbReference type="Proteomes" id="UP000295096">
    <property type="component" value="Unassembled WGS sequence"/>
</dbReference>
<evidence type="ECO:0000313" key="12">
    <source>
        <dbReference type="Proteomes" id="UP000295096"/>
    </source>
</evidence>
<keyword evidence="8" id="KW-0057">Aromatic amino acid biosynthesis</keyword>
<gene>
    <name evidence="11" type="primary">trpC</name>
    <name evidence="11" type="ORF">E2C06_34955</name>
</gene>
<feature type="domain" description="Indole-3-glycerol phosphate synthase" evidence="10">
    <location>
        <begin position="4"/>
        <end position="228"/>
    </location>
</feature>
<dbReference type="PANTHER" id="PTHR22854">
    <property type="entry name" value="TRYPTOPHAN BIOSYNTHESIS PROTEIN"/>
    <property type="match status" value="1"/>
</dbReference>
<feature type="non-terminal residue" evidence="11">
    <location>
        <position position="1"/>
    </location>
</feature>
<evidence type="ECO:0000256" key="3">
    <source>
        <dbReference type="ARBA" id="ARBA00012362"/>
    </source>
</evidence>